<organism evidence="10 11">
    <name type="scientific">Candidatus Jorgensenbacteria bacterium CG11_big_fil_rev_8_21_14_0_20_38_23</name>
    <dbReference type="NCBI Taxonomy" id="1974594"/>
    <lineage>
        <taxon>Bacteria</taxon>
        <taxon>Candidatus Joergenseniibacteriota</taxon>
    </lineage>
</organism>
<comment type="similarity">
    <text evidence="1 7">Belongs to the bacterial ribosomal protein bL9 family.</text>
</comment>
<keyword evidence="2 7" id="KW-0699">rRNA-binding</keyword>
<keyword evidence="5 7" id="KW-0687">Ribonucleoprotein</keyword>
<dbReference type="SUPFAM" id="SSF55658">
    <property type="entry name" value="L9 N-domain-like"/>
    <property type="match status" value="1"/>
</dbReference>
<dbReference type="InterPro" id="IPR020070">
    <property type="entry name" value="Ribosomal_bL9_N"/>
</dbReference>
<dbReference type="NCBIfam" id="TIGR00158">
    <property type="entry name" value="L9"/>
    <property type="match status" value="1"/>
</dbReference>
<feature type="domain" description="Ribosomal protein L9" evidence="9">
    <location>
        <begin position="13"/>
        <end position="40"/>
    </location>
</feature>
<keyword evidence="4 7" id="KW-0689">Ribosomal protein</keyword>
<comment type="caution">
    <text evidence="10">The sequence shown here is derived from an EMBL/GenBank/DDBJ whole genome shotgun (WGS) entry which is preliminary data.</text>
</comment>
<evidence type="ECO:0000256" key="4">
    <source>
        <dbReference type="ARBA" id="ARBA00022980"/>
    </source>
</evidence>
<dbReference type="InterPro" id="IPR036791">
    <property type="entry name" value="Ribosomal_bL9_C_sf"/>
</dbReference>
<dbReference type="AlphaFoldDB" id="A0A2H0NDE1"/>
<dbReference type="Pfam" id="PF03948">
    <property type="entry name" value="Ribosomal_L9_C"/>
    <property type="match status" value="1"/>
</dbReference>
<dbReference type="Gene3D" id="3.10.430.100">
    <property type="entry name" value="Ribosomal protein L9, C-terminal domain"/>
    <property type="match status" value="1"/>
</dbReference>
<gene>
    <name evidence="7 10" type="primary">rplI</name>
    <name evidence="10" type="ORF">COV54_01980</name>
</gene>
<dbReference type="InterPro" id="IPR020069">
    <property type="entry name" value="Ribosomal_bL9_C"/>
</dbReference>
<dbReference type="SUPFAM" id="SSF55653">
    <property type="entry name" value="Ribosomal protein L9 C-domain"/>
    <property type="match status" value="1"/>
</dbReference>
<dbReference type="Pfam" id="PF01281">
    <property type="entry name" value="Ribosomal_L9_N"/>
    <property type="match status" value="1"/>
</dbReference>
<proteinExistence type="inferred from homology"/>
<reference evidence="10 11" key="1">
    <citation type="submission" date="2017-09" db="EMBL/GenBank/DDBJ databases">
        <title>Depth-based differentiation of microbial function through sediment-hosted aquifers and enrichment of novel symbionts in the deep terrestrial subsurface.</title>
        <authorList>
            <person name="Probst A.J."/>
            <person name="Ladd B."/>
            <person name="Jarett J.K."/>
            <person name="Geller-Mcgrath D.E."/>
            <person name="Sieber C.M."/>
            <person name="Emerson J.B."/>
            <person name="Anantharaman K."/>
            <person name="Thomas B.C."/>
            <person name="Malmstrom R."/>
            <person name="Stieglmeier M."/>
            <person name="Klingl A."/>
            <person name="Woyke T."/>
            <person name="Ryan C.M."/>
            <person name="Banfield J.F."/>
        </authorList>
    </citation>
    <scope>NUCLEOTIDE SEQUENCE [LARGE SCALE GENOMIC DNA]</scope>
    <source>
        <strain evidence="10">CG11_big_fil_rev_8_21_14_0_20_38_23</strain>
    </source>
</reference>
<evidence type="ECO:0000313" key="11">
    <source>
        <dbReference type="Proteomes" id="UP000228867"/>
    </source>
</evidence>
<feature type="coiled-coil region" evidence="8">
    <location>
        <begin position="37"/>
        <end position="82"/>
    </location>
</feature>
<evidence type="ECO:0000256" key="2">
    <source>
        <dbReference type="ARBA" id="ARBA00022730"/>
    </source>
</evidence>
<evidence type="ECO:0000256" key="1">
    <source>
        <dbReference type="ARBA" id="ARBA00010605"/>
    </source>
</evidence>
<sequence length="146" mass="16826">MKIILLQDIKNLGKKFEVKEVKNGYARNFLFPQKLAVAATAAALKNLTKQKEQWEVQHQKFIQELKEEAKKLEGETLIFNLRIDQKEKVFGSVSKNDIEKALEEKGFKNFTLRLEKPIKILGDHLVAVDLKEGIETKIKIIVQPQL</sequence>
<keyword evidence="3 7" id="KW-0694">RNA-binding</keyword>
<name>A0A2H0NDE1_9BACT</name>
<dbReference type="GO" id="GO:0003735">
    <property type="term" value="F:structural constituent of ribosome"/>
    <property type="evidence" value="ECO:0007669"/>
    <property type="project" value="InterPro"/>
</dbReference>
<evidence type="ECO:0000256" key="5">
    <source>
        <dbReference type="ARBA" id="ARBA00023274"/>
    </source>
</evidence>
<dbReference type="GO" id="GO:0005840">
    <property type="term" value="C:ribosome"/>
    <property type="evidence" value="ECO:0007669"/>
    <property type="project" value="UniProtKB-KW"/>
</dbReference>
<protein>
    <recommendedName>
        <fullName evidence="6 7">Large ribosomal subunit protein bL9</fullName>
    </recommendedName>
</protein>
<keyword evidence="8" id="KW-0175">Coiled coil</keyword>
<evidence type="ECO:0000256" key="7">
    <source>
        <dbReference type="HAMAP-Rule" id="MF_00503"/>
    </source>
</evidence>
<dbReference type="EMBL" id="PCWR01000046">
    <property type="protein sequence ID" value="PIR06910.1"/>
    <property type="molecule type" value="Genomic_DNA"/>
</dbReference>
<dbReference type="GO" id="GO:0019843">
    <property type="term" value="F:rRNA binding"/>
    <property type="evidence" value="ECO:0007669"/>
    <property type="project" value="UniProtKB-UniRule"/>
</dbReference>
<dbReference type="InterPro" id="IPR020594">
    <property type="entry name" value="Ribosomal_bL9_bac/chp"/>
</dbReference>
<evidence type="ECO:0000256" key="3">
    <source>
        <dbReference type="ARBA" id="ARBA00022884"/>
    </source>
</evidence>
<dbReference type="HAMAP" id="MF_00503">
    <property type="entry name" value="Ribosomal_bL9"/>
    <property type="match status" value="1"/>
</dbReference>
<dbReference type="PROSITE" id="PS00651">
    <property type="entry name" value="RIBOSOMAL_L9"/>
    <property type="match status" value="1"/>
</dbReference>
<dbReference type="Proteomes" id="UP000228867">
    <property type="component" value="Unassembled WGS sequence"/>
</dbReference>
<dbReference type="PANTHER" id="PTHR21368">
    <property type="entry name" value="50S RIBOSOMAL PROTEIN L9"/>
    <property type="match status" value="1"/>
</dbReference>
<accession>A0A2H0NDE1</accession>
<dbReference type="GO" id="GO:0006412">
    <property type="term" value="P:translation"/>
    <property type="evidence" value="ECO:0007669"/>
    <property type="project" value="UniProtKB-UniRule"/>
</dbReference>
<evidence type="ECO:0000313" key="10">
    <source>
        <dbReference type="EMBL" id="PIR06910.1"/>
    </source>
</evidence>
<dbReference type="InterPro" id="IPR000244">
    <property type="entry name" value="Ribosomal_bL9"/>
</dbReference>
<dbReference type="Gene3D" id="3.40.5.10">
    <property type="entry name" value="Ribosomal protein L9, N-terminal domain"/>
    <property type="match status" value="1"/>
</dbReference>
<dbReference type="GO" id="GO:1990904">
    <property type="term" value="C:ribonucleoprotein complex"/>
    <property type="evidence" value="ECO:0007669"/>
    <property type="project" value="UniProtKB-KW"/>
</dbReference>
<evidence type="ECO:0000256" key="8">
    <source>
        <dbReference type="SAM" id="Coils"/>
    </source>
</evidence>
<comment type="function">
    <text evidence="7">Binds to the 23S rRNA.</text>
</comment>
<dbReference type="InterPro" id="IPR036935">
    <property type="entry name" value="Ribosomal_bL9_N_sf"/>
</dbReference>
<evidence type="ECO:0000259" key="9">
    <source>
        <dbReference type="PROSITE" id="PS00651"/>
    </source>
</evidence>
<evidence type="ECO:0000256" key="6">
    <source>
        <dbReference type="ARBA" id="ARBA00035292"/>
    </source>
</evidence>
<dbReference type="InterPro" id="IPR009027">
    <property type="entry name" value="Ribosomal_bL9/RNase_H1_N"/>
</dbReference>